<proteinExistence type="predicted"/>
<feature type="non-terminal residue" evidence="1">
    <location>
        <position position="100"/>
    </location>
</feature>
<evidence type="ECO:0000313" key="1">
    <source>
        <dbReference type="EMBL" id="SVE45999.1"/>
    </source>
</evidence>
<reference evidence="1" key="1">
    <citation type="submission" date="2018-05" db="EMBL/GenBank/DDBJ databases">
        <authorList>
            <person name="Lanie J.A."/>
            <person name="Ng W.-L."/>
            <person name="Kazmierczak K.M."/>
            <person name="Andrzejewski T.M."/>
            <person name="Davidsen T.M."/>
            <person name="Wayne K.J."/>
            <person name="Tettelin H."/>
            <person name="Glass J.I."/>
            <person name="Rusch D."/>
            <person name="Podicherti R."/>
            <person name="Tsui H.-C.T."/>
            <person name="Winkler M.E."/>
        </authorList>
    </citation>
    <scope>NUCLEOTIDE SEQUENCE</scope>
</reference>
<gene>
    <name evidence="1" type="ORF">METZ01_LOCUS498853</name>
</gene>
<dbReference type="EMBL" id="UINC01218813">
    <property type="protein sequence ID" value="SVE45999.1"/>
    <property type="molecule type" value="Genomic_DNA"/>
</dbReference>
<organism evidence="1">
    <name type="scientific">marine metagenome</name>
    <dbReference type="NCBI Taxonomy" id="408172"/>
    <lineage>
        <taxon>unclassified sequences</taxon>
        <taxon>metagenomes</taxon>
        <taxon>ecological metagenomes</taxon>
    </lineage>
</organism>
<accession>A0A383DNV7</accession>
<sequence>MFKLSPNRLNYEDRRCDRCFAEELHGEKWPDGPFPGIFSKLDSQQRRYFTDRPTSDFDPSLAPGIIHNGGWVESCPHTTGGTSFYLRGSMDALIRFDDGT</sequence>
<name>A0A383DNV7_9ZZZZ</name>
<dbReference type="AlphaFoldDB" id="A0A383DNV7"/>
<protein>
    <submittedName>
        <fullName evidence="1">Uncharacterized protein</fullName>
    </submittedName>
</protein>